<sequence length="195" mass="21762">MAIWLTSLRYVYIFVKTSFGMPCDLSGGAMGPMIRTNRAACPYDCDHNSMEADRSSMKTVGASRWQHKMNPLIALKLCNKKICGHDPHSPASSSTECSGDIARDTARDTDEIDFFQLRNVDSVLQGSYKVRVSKMPAPRPKVIPPSGSWQELDSSFVDGRGIHKKLEFAVQHEEIDWVNGVNEVGRFRIKNIASP</sequence>
<organism evidence="1 2">
    <name type="scientific">Ascosphaera apis ARSEF 7405</name>
    <dbReference type="NCBI Taxonomy" id="392613"/>
    <lineage>
        <taxon>Eukaryota</taxon>
        <taxon>Fungi</taxon>
        <taxon>Dikarya</taxon>
        <taxon>Ascomycota</taxon>
        <taxon>Pezizomycotina</taxon>
        <taxon>Eurotiomycetes</taxon>
        <taxon>Eurotiomycetidae</taxon>
        <taxon>Onygenales</taxon>
        <taxon>Ascosphaeraceae</taxon>
        <taxon>Ascosphaera</taxon>
    </lineage>
</organism>
<name>A0A168DS07_9EURO</name>
<evidence type="ECO:0000313" key="1">
    <source>
        <dbReference type="EMBL" id="KZZ98045.1"/>
    </source>
</evidence>
<comment type="caution">
    <text evidence="1">The sequence shown here is derived from an EMBL/GenBank/DDBJ whole genome shotgun (WGS) entry which is preliminary data.</text>
</comment>
<proteinExistence type="predicted"/>
<accession>A0A168DS07</accession>
<protein>
    <submittedName>
        <fullName evidence="1">Uncharacterized protein</fullName>
    </submittedName>
</protein>
<evidence type="ECO:0000313" key="2">
    <source>
        <dbReference type="Proteomes" id="UP000242877"/>
    </source>
</evidence>
<dbReference type="AlphaFoldDB" id="A0A168DS07"/>
<reference evidence="1 2" key="1">
    <citation type="journal article" date="2016" name="Genome Biol. Evol.">
        <title>Divergent and convergent evolution of fungal pathogenicity.</title>
        <authorList>
            <person name="Shang Y."/>
            <person name="Xiao G."/>
            <person name="Zheng P."/>
            <person name="Cen K."/>
            <person name="Zhan S."/>
            <person name="Wang C."/>
        </authorList>
    </citation>
    <scope>NUCLEOTIDE SEQUENCE [LARGE SCALE GENOMIC DNA]</scope>
    <source>
        <strain evidence="1 2">ARSEF 7405</strain>
    </source>
</reference>
<dbReference type="OrthoDB" id="10444942at2759"/>
<dbReference type="VEuPathDB" id="FungiDB:AAP_00306"/>
<dbReference type="Proteomes" id="UP000242877">
    <property type="component" value="Unassembled WGS sequence"/>
</dbReference>
<keyword evidence="2" id="KW-1185">Reference proteome</keyword>
<dbReference type="EMBL" id="AZGZ01000001">
    <property type="protein sequence ID" value="KZZ98045.1"/>
    <property type="molecule type" value="Genomic_DNA"/>
</dbReference>
<gene>
    <name evidence="1" type="ORF">AAP_00306</name>
</gene>